<keyword evidence="3" id="KW-1185">Reference proteome</keyword>
<evidence type="ECO:0000259" key="1">
    <source>
        <dbReference type="Pfam" id="PF06985"/>
    </source>
</evidence>
<feature type="domain" description="Heterokaryon incompatibility" evidence="1">
    <location>
        <begin position="244"/>
        <end position="386"/>
    </location>
</feature>
<evidence type="ECO:0000313" key="2">
    <source>
        <dbReference type="EMBL" id="KAF2114169.1"/>
    </source>
</evidence>
<dbReference type="EMBL" id="ML977326">
    <property type="protein sequence ID" value="KAF2114169.1"/>
    <property type="molecule type" value="Genomic_DNA"/>
</dbReference>
<sequence length="684" mass="77913">MSVSMNIIADSTEKNTVGGDEPGHTFGDLKHVSSNVFDVNTAIEELQNFTDQEKGIREPSPLCKQCQYLIEQATKKVLGKRKHHRDWAAVTKSAQQGCGLCALLGRRSLTVSPTPEYLKLIGKEPPLEGIAELHFDLSHHFFTFPDYAETLGWSHEERLEPASLYHQCVINIVATPTPALQYDCLNDSTLNGLPLLKHWLRGCQKSHNTCRSKDKNFIPTRLIDIGRDKPRLQLGQSLKQGIQYVALSHCWGSLKYLRLTTETLDDFQTLIPPEALPKTFEHAIAISRYLGFSHIWIDSLCILQDSPEDWERECTLMMEVYGTCELNIAATAAEDASVGCFFERNPDWRCQVRTNSTKEPLFECHSAWEFGIHRNPLRRRAWDIQERYLSRRTIHFAEDQLFWECSENPACEIFPFGYSPSVKDNWPQTVFMYSGGALTRSSDKLLAIGGLAKKIQSQTEDVYVVGLWRSKIEEQLWWVSVESKPAQRYVPYVAPTWSWASFSGAVEYVMSTTSFDINHSKEHLCILVRDVSIQYISDDTFGGVESAHLRIQCRYLFEGMVERKSNRETYLHFGKHKVSSVMVWHDYESRYVEHVSYSTALFLPIYYRGAESVEGGEGSRGILFERTHNASGEYRRIGAYWVANARSFSEAAGDLNLLGQDGDGHFSEISLGPDGTRQYFIDLV</sequence>
<proteinExistence type="predicted"/>
<dbReference type="AlphaFoldDB" id="A0A6A5Z3X2"/>
<dbReference type="OrthoDB" id="3486565at2759"/>
<name>A0A6A5Z3X2_9PLEO</name>
<organism evidence="2 3">
    <name type="scientific">Lophiotrema nucula</name>
    <dbReference type="NCBI Taxonomy" id="690887"/>
    <lineage>
        <taxon>Eukaryota</taxon>
        <taxon>Fungi</taxon>
        <taxon>Dikarya</taxon>
        <taxon>Ascomycota</taxon>
        <taxon>Pezizomycotina</taxon>
        <taxon>Dothideomycetes</taxon>
        <taxon>Pleosporomycetidae</taxon>
        <taxon>Pleosporales</taxon>
        <taxon>Lophiotremataceae</taxon>
        <taxon>Lophiotrema</taxon>
    </lineage>
</organism>
<evidence type="ECO:0000313" key="3">
    <source>
        <dbReference type="Proteomes" id="UP000799770"/>
    </source>
</evidence>
<reference evidence="2" key="1">
    <citation type="journal article" date="2020" name="Stud. Mycol.">
        <title>101 Dothideomycetes genomes: a test case for predicting lifestyles and emergence of pathogens.</title>
        <authorList>
            <person name="Haridas S."/>
            <person name="Albert R."/>
            <person name="Binder M."/>
            <person name="Bloem J."/>
            <person name="Labutti K."/>
            <person name="Salamov A."/>
            <person name="Andreopoulos B."/>
            <person name="Baker S."/>
            <person name="Barry K."/>
            <person name="Bills G."/>
            <person name="Bluhm B."/>
            <person name="Cannon C."/>
            <person name="Castanera R."/>
            <person name="Culley D."/>
            <person name="Daum C."/>
            <person name="Ezra D."/>
            <person name="Gonzalez J."/>
            <person name="Henrissat B."/>
            <person name="Kuo A."/>
            <person name="Liang C."/>
            <person name="Lipzen A."/>
            <person name="Lutzoni F."/>
            <person name="Magnuson J."/>
            <person name="Mondo S."/>
            <person name="Nolan M."/>
            <person name="Ohm R."/>
            <person name="Pangilinan J."/>
            <person name="Park H.-J."/>
            <person name="Ramirez L."/>
            <person name="Alfaro M."/>
            <person name="Sun H."/>
            <person name="Tritt A."/>
            <person name="Yoshinaga Y."/>
            <person name="Zwiers L.-H."/>
            <person name="Turgeon B."/>
            <person name="Goodwin S."/>
            <person name="Spatafora J."/>
            <person name="Crous P."/>
            <person name="Grigoriev I."/>
        </authorList>
    </citation>
    <scope>NUCLEOTIDE SEQUENCE</scope>
    <source>
        <strain evidence="2">CBS 627.86</strain>
    </source>
</reference>
<dbReference type="PANTHER" id="PTHR33112">
    <property type="entry name" value="DOMAIN PROTEIN, PUTATIVE-RELATED"/>
    <property type="match status" value="1"/>
</dbReference>
<protein>
    <submittedName>
        <fullName evidence="2">Heterokaryon incompatibility protein-domain-containing protein</fullName>
    </submittedName>
</protein>
<dbReference type="PANTHER" id="PTHR33112:SF10">
    <property type="entry name" value="TOL"/>
    <property type="match status" value="1"/>
</dbReference>
<dbReference type="Proteomes" id="UP000799770">
    <property type="component" value="Unassembled WGS sequence"/>
</dbReference>
<dbReference type="Pfam" id="PF06985">
    <property type="entry name" value="HET"/>
    <property type="match status" value="1"/>
</dbReference>
<gene>
    <name evidence="2" type="ORF">BDV96DRAFT_661453</name>
</gene>
<dbReference type="InterPro" id="IPR010730">
    <property type="entry name" value="HET"/>
</dbReference>
<accession>A0A6A5Z3X2</accession>